<evidence type="ECO:0000313" key="3">
    <source>
        <dbReference type="Proteomes" id="UP000070371"/>
    </source>
</evidence>
<dbReference type="AlphaFoldDB" id="A0A126V5E3"/>
<name>A0A126V5E3_9RHOB</name>
<evidence type="ECO:0000313" key="2">
    <source>
        <dbReference type="EMBL" id="AML53367.1"/>
    </source>
</evidence>
<dbReference type="KEGG" id="hat:RC74_20800"/>
<accession>A0A126V5E3</accession>
<keyword evidence="1" id="KW-0732">Signal</keyword>
<gene>
    <name evidence="2" type="ORF">RC74_20800</name>
</gene>
<dbReference type="OrthoDB" id="7836681at2"/>
<proteinExistence type="predicted"/>
<evidence type="ECO:0000256" key="1">
    <source>
        <dbReference type="SAM" id="SignalP"/>
    </source>
</evidence>
<dbReference type="RefSeq" id="WP_039002802.1">
    <property type="nucleotide sequence ID" value="NZ_CP014327.1"/>
</dbReference>
<dbReference type="Proteomes" id="UP000070371">
    <property type="component" value="Chromosome"/>
</dbReference>
<dbReference type="EMBL" id="CP014327">
    <property type="protein sequence ID" value="AML53367.1"/>
    <property type="molecule type" value="Genomic_DNA"/>
</dbReference>
<protein>
    <submittedName>
        <fullName evidence="2">Uncharacterized protein</fullName>
    </submittedName>
</protein>
<feature type="signal peptide" evidence="1">
    <location>
        <begin position="1"/>
        <end position="24"/>
    </location>
</feature>
<sequence length="186" mass="20301">MPISSFHNAVIAAALALAPTVSFAQDVFGNITATLDGEERTWFLTAQDNESQSFGLSIAVANLQSFQLWGQPSEDSVKISEDSLLFSFEVMSVGGQLIPLNAGVMYLSDAWKSGWMASESEDEANDIVLSLITFEERDEGFFVEGSFEAAAHYREPLADGEFDPARTMQINGSFSALLPPYILLEK</sequence>
<feature type="chain" id="PRO_5007443562" evidence="1">
    <location>
        <begin position="25"/>
        <end position="186"/>
    </location>
</feature>
<keyword evidence="3" id="KW-1185">Reference proteome</keyword>
<reference evidence="2 3" key="1">
    <citation type="submission" date="2016-02" db="EMBL/GenBank/DDBJ databases">
        <title>Complete genome sequence of Halocynthiibacter arcticus PAMC 20958t from arctic marine sediment.</title>
        <authorList>
            <person name="Lee Y.M."/>
            <person name="Baek K."/>
            <person name="Lee H.K."/>
            <person name="Shin S.C."/>
        </authorList>
    </citation>
    <scope>NUCLEOTIDE SEQUENCE [LARGE SCALE GENOMIC DNA]</scope>
    <source>
        <strain evidence="2">PAMC 20958</strain>
    </source>
</reference>
<organism evidence="2 3">
    <name type="scientific">Falsihalocynthiibacter arcticus</name>
    <dbReference type="NCBI Taxonomy" id="1579316"/>
    <lineage>
        <taxon>Bacteria</taxon>
        <taxon>Pseudomonadati</taxon>
        <taxon>Pseudomonadota</taxon>
        <taxon>Alphaproteobacteria</taxon>
        <taxon>Rhodobacterales</taxon>
        <taxon>Roseobacteraceae</taxon>
        <taxon>Falsihalocynthiibacter</taxon>
    </lineage>
</organism>